<evidence type="ECO:0000313" key="2">
    <source>
        <dbReference type="Proteomes" id="UP000756921"/>
    </source>
</evidence>
<sequence>MWIHDLIEWWWVPQNPDFPPWRKVHHRPILAAKPIIVAPHYLLIPEHSSSEMNTYMKHAWTWIFEGGFQKWMDRAFPHMKGPVNVKDLFLEAQSAGCHWALHLWSTRKDVNIVAMYLQYPMVDGYARTYDQEYRGRTFDRTSLHELALRILADVALWRLENPNQQQIGRTPPAGMGNLPYTATRTEVRIAGRSVIVSLWWLLFRGPSMKDYLEHWKTGSFPPIKDQRHAVTVTISPALIRVAVGDNLEFLGCKWNDELKALECEVEYTPIPKPEYVPRIFSNHGNEDVNCPVTDTAEFISSLQQLFPGGLVRDEDNIIVEDETPGYDNYMGAREQMSKIVSHLGWNPMVS</sequence>
<keyword evidence="2" id="KW-1185">Reference proteome</keyword>
<accession>A0A9P6G6G5</accession>
<reference evidence="1" key="1">
    <citation type="journal article" date="2020" name="Mol. Plant Microbe Interact.">
        <title>Genome Sequence of the Biocontrol Agent Coniothyrium minitans strain Conio (IMI 134523).</title>
        <authorList>
            <person name="Patel D."/>
            <person name="Shittu T.A."/>
            <person name="Baroncelli R."/>
            <person name="Muthumeenakshi S."/>
            <person name="Osborne T.H."/>
            <person name="Janganan T.K."/>
            <person name="Sreenivasaprasad S."/>
        </authorList>
    </citation>
    <scope>NUCLEOTIDE SEQUENCE</scope>
    <source>
        <strain evidence="1">Conio</strain>
    </source>
</reference>
<organism evidence="1 2">
    <name type="scientific">Paraphaeosphaeria minitans</name>
    <dbReference type="NCBI Taxonomy" id="565426"/>
    <lineage>
        <taxon>Eukaryota</taxon>
        <taxon>Fungi</taxon>
        <taxon>Dikarya</taxon>
        <taxon>Ascomycota</taxon>
        <taxon>Pezizomycotina</taxon>
        <taxon>Dothideomycetes</taxon>
        <taxon>Pleosporomycetidae</taxon>
        <taxon>Pleosporales</taxon>
        <taxon>Massarineae</taxon>
        <taxon>Didymosphaeriaceae</taxon>
        <taxon>Paraphaeosphaeria</taxon>
    </lineage>
</organism>
<proteinExistence type="predicted"/>
<dbReference type="EMBL" id="WJXW01000019">
    <property type="protein sequence ID" value="KAF9728629.1"/>
    <property type="molecule type" value="Genomic_DNA"/>
</dbReference>
<dbReference type="AlphaFoldDB" id="A0A9P6G6G5"/>
<dbReference type="SUPFAM" id="SSF53474">
    <property type="entry name" value="alpha/beta-Hydrolases"/>
    <property type="match status" value="1"/>
</dbReference>
<evidence type="ECO:0000313" key="1">
    <source>
        <dbReference type="EMBL" id="KAF9728629.1"/>
    </source>
</evidence>
<dbReference type="InterPro" id="IPR029058">
    <property type="entry name" value="AB_hydrolase_fold"/>
</dbReference>
<dbReference type="OrthoDB" id="19653at2759"/>
<dbReference type="Proteomes" id="UP000756921">
    <property type="component" value="Unassembled WGS sequence"/>
</dbReference>
<protein>
    <submittedName>
        <fullName evidence="1">Uncharacterized protein</fullName>
    </submittedName>
</protein>
<gene>
    <name evidence="1" type="ORF">PMIN01_13457</name>
</gene>
<name>A0A9P6G6G5_9PLEO</name>
<comment type="caution">
    <text evidence="1">The sequence shown here is derived from an EMBL/GenBank/DDBJ whole genome shotgun (WGS) entry which is preliminary data.</text>
</comment>